<reference evidence="6 7" key="1">
    <citation type="submission" date="2018-01" db="EMBL/GenBank/DDBJ databases">
        <title>Genome sequence of a Cantenovulum-like bacteria.</title>
        <authorList>
            <person name="Tan W.R."/>
            <person name="Lau N.-S."/>
            <person name="Go F."/>
            <person name="Amirul A.-A.A."/>
        </authorList>
    </citation>
    <scope>NUCLEOTIDE SEQUENCE [LARGE SCALE GENOMIC DNA]</scope>
    <source>
        <strain evidence="6 7">CCB-QB4</strain>
    </source>
</reference>
<dbReference type="GO" id="GO:0006950">
    <property type="term" value="P:response to stress"/>
    <property type="evidence" value="ECO:0007669"/>
    <property type="project" value="UniProtKB-ARBA"/>
</dbReference>
<keyword evidence="6" id="KW-0378">Hydrolase</keyword>
<dbReference type="CDD" id="cd11528">
    <property type="entry name" value="NTP-PPase_MazG_Nterm"/>
    <property type="match status" value="1"/>
</dbReference>
<evidence type="ECO:0000256" key="2">
    <source>
        <dbReference type="ARBA" id="ARBA00061115"/>
    </source>
</evidence>
<dbReference type="Proteomes" id="UP000244441">
    <property type="component" value="Chromosome"/>
</dbReference>
<dbReference type="RefSeq" id="WP_108603631.1">
    <property type="nucleotide sequence ID" value="NZ_CP026604.1"/>
</dbReference>
<dbReference type="Gene3D" id="1.10.287.1080">
    <property type="entry name" value="MazG-like"/>
    <property type="match status" value="2"/>
</dbReference>
<dbReference type="InterPro" id="IPR048015">
    <property type="entry name" value="NTP-PPase_MazG-like_N"/>
</dbReference>
<sequence length="265" mass="30216">MSNNSLQPLIDIMAALRDPNNGCPWDLKQTYKTIVPYTIEEAYEVADAIETEDFDELQGELGDLLFQVVFYCQLAKEEGRFEFNDVLETVCEKLTRRHPHVFSDVALDDEAAVKANWEAEKKKERDKKATEQVSYTLSHVPKTLPALTRANKLQKRCANVGFDWPTYHGALDKVEEEIIEIKQELACSAIDPVKVGEEVGDLMFAVVNLARKLKLDPEATLRAANKKFETRFNRVESKALDNGHELNDLTLAEMESLWLQVKQEK</sequence>
<comment type="catalytic activity">
    <reaction evidence="1">
        <text>ATP + H2O = AMP + diphosphate + H(+)</text>
        <dbReference type="Rhea" id="RHEA:14245"/>
        <dbReference type="ChEBI" id="CHEBI:15377"/>
        <dbReference type="ChEBI" id="CHEBI:15378"/>
        <dbReference type="ChEBI" id="CHEBI:30616"/>
        <dbReference type="ChEBI" id="CHEBI:33019"/>
        <dbReference type="ChEBI" id="CHEBI:456215"/>
        <dbReference type="EC" id="3.6.1.8"/>
    </reaction>
</comment>
<dbReference type="NCBIfam" id="TIGR00444">
    <property type="entry name" value="mazG"/>
    <property type="match status" value="1"/>
</dbReference>
<dbReference type="Pfam" id="PF03819">
    <property type="entry name" value="MazG"/>
    <property type="match status" value="1"/>
</dbReference>
<proteinExistence type="inferred from homology"/>
<evidence type="ECO:0000259" key="5">
    <source>
        <dbReference type="Pfam" id="PF03819"/>
    </source>
</evidence>
<dbReference type="InterPro" id="IPR011551">
    <property type="entry name" value="NTP_PyrPHydrolase_MazG"/>
</dbReference>
<dbReference type="EC" id="3.6.1.8" evidence="3"/>
<dbReference type="EMBL" id="CP026604">
    <property type="protein sequence ID" value="AWB67585.1"/>
    <property type="molecule type" value="Genomic_DNA"/>
</dbReference>
<dbReference type="FunFam" id="1.10.287.1080:FF:000001">
    <property type="entry name" value="Nucleoside triphosphate pyrophosphohydrolase"/>
    <property type="match status" value="1"/>
</dbReference>
<dbReference type="GO" id="GO:0047693">
    <property type="term" value="F:ATP diphosphatase activity"/>
    <property type="evidence" value="ECO:0007669"/>
    <property type="project" value="UniProtKB-EC"/>
</dbReference>
<dbReference type="FunFam" id="1.10.287.1080:FF:000003">
    <property type="entry name" value="Nucleoside triphosphate pyrophosphohydrolase"/>
    <property type="match status" value="1"/>
</dbReference>
<comment type="similarity">
    <text evidence="2">Belongs to the nucleoside triphosphate pyrophosphohydrolase family.</text>
</comment>
<dbReference type="NCBIfam" id="NF007113">
    <property type="entry name" value="PRK09562.1"/>
    <property type="match status" value="1"/>
</dbReference>
<gene>
    <name evidence="6" type="ORF">C2869_14545</name>
</gene>
<dbReference type="GO" id="GO:0046052">
    <property type="term" value="P:UTP catabolic process"/>
    <property type="evidence" value="ECO:0007669"/>
    <property type="project" value="TreeGrafter"/>
</dbReference>
<dbReference type="PANTHER" id="PTHR30522">
    <property type="entry name" value="NUCLEOSIDE TRIPHOSPHATE PYROPHOSPHOHYDROLASE"/>
    <property type="match status" value="1"/>
</dbReference>
<dbReference type="CDD" id="cd11529">
    <property type="entry name" value="NTP-PPase_MazG_Cterm"/>
    <property type="match status" value="1"/>
</dbReference>
<organism evidence="6 7">
    <name type="scientific">Saccharobesus litoralis</name>
    <dbReference type="NCBI Taxonomy" id="2172099"/>
    <lineage>
        <taxon>Bacteria</taxon>
        <taxon>Pseudomonadati</taxon>
        <taxon>Pseudomonadota</taxon>
        <taxon>Gammaproteobacteria</taxon>
        <taxon>Alteromonadales</taxon>
        <taxon>Alteromonadaceae</taxon>
        <taxon>Saccharobesus</taxon>
    </lineage>
</organism>
<dbReference type="AlphaFoldDB" id="A0A2S0VTP8"/>
<dbReference type="GO" id="GO:0046047">
    <property type="term" value="P:TTP catabolic process"/>
    <property type="evidence" value="ECO:0007669"/>
    <property type="project" value="TreeGrafter"/>
</dbReference>
<evidence type="ECO:0000256" key="3">
    <source>
        <dbReference type="ARBA" id="ARBA00066372"/>
    </source>
</evidence>
<dbReference type="GO" id="GO:0046076">
    <property type="term" value="P:dTTP catabolic process"/>
    <property type="evidence" value="ECO:0007669"/>
    <property type="project" value="TreeGrafter"/>
</dbReference>
<dbReference type="InterPro" id="IPR004518">
    <property type="entry name" value="MazG-like_dom"/>
</dbReference>
<dbReference type="SUPFAM" id="SSF101386">
    <property type="entry name" value="all-alpha NTP pyrophosphatases"/>
    <property type="match status" value="2"/>
</dbReference>
<name>A0A2S0VTP8_9ALTE</name>
<dbReference type="OrthoDB" id="9808939at2"/>
<dbReference type="GO" id="GO:0046061">
    <property type="term" value="P:dATP catabolic process"/>
    <property type="evidence" value="ECO:0007669"/>
    <property type="project" value="TreeGrafter"/>
</dbReference>
<dbReference type="KEGG" id="cate:C2869_14545"/>
<dbReference type="GO" id="GO:0046081">
    <property type="term" value="P:dUTP catabolic process"/>
    <property type="evidence" value="ECO:0007669"/>
    <property type="project" value="TreeGrafter"/>
</dbReference>
<dbReference type="GO" id="GO:0006203">
    <property type="term" value="P:dGTP catabolic process"/>
    <property type="evidence" value="ECO:0007669"/>
    <property type="project" value="TreeGrafter"/>
</dbReference>
<dbReference type="PANTHER" id="PTHR30522:SF0">
    <property type="entry name" value="NUCLEOSIDE TRIPHOSPHATE PYROPHOSPHOHYDROLASE"/>
    <property type="match status" value="1"/>
</dbReference>
<keyword evidence="7" id="KW-1185">Reference proteome</keyword>
<evidence type="ECO:0000313" key="7">
    <source>
        <dbReference type="Proteomes" id="UP000244441"/>
    </source>
</evidence>
<evidence type="ECO:0000313" key="6">
    <source>
        <dbReference type="EMBL" id="AWB67585.1"/>
    </source>
</evidence>
<accession>A0A2S0VTP8</accession>
<dbReference type="InterPro" id="IPR048011">
    <property type="entry name" value="NTP-PPase_MazG-like_C"/>
</dbReference>
<evidence type="ECO:0000256" key="1">
    <source>
        <dbReference type="ARBA" id="ARBA00052141"/>
    </source>
</evidence>
<protein>
    <recommendedName>
        <fullName evidence="4">Nucleoside triphosphate pyrophosphohydrolase</fullName>
        <ecNumber evidence="3">3.6.1.8</ecNumber>
    </recommendedName>
</protein>
<feature type="domain" description="NTP pyrophosphohydrolase MazG-like" evidence="5">
    <location>
        <begin position="29"/>
        <end position="102"/>
    </location>
</feature>
<evidence type="ECO:0000256" key="4">
    <source>
        <dbReference type="ARBA" id="ARBA00074799"/>
    </source>
</evidence>